<comment type="similarity">
    <text evidence="3">Belongs to the peptidase C12 family. BAP1 subfamily.</text>
</comment>
<dbReference type="InterPro" id="IPR041507">
    <property type="entry name" value="UCH_C"/>
</dbReference>
<evidence type="ECO:0000313" key="17">
    <source>
        <dbReference type="Proteomes" id="UP001153709"/>
    </source>
</evidence>
<keyword evidence="6 12" id="KW-0378">Hydrolase</keyword>
<comment type="subunit">
    <text evidence="11">Catalytic component of the polycomb repressive deubiquitinase (PR-DUB) complex, at least composed of caly/calypso, Asx and sba (MBD5/6 homolog). The PR-DUB complex associates with nucleosomes to mediate deubiquitination of histone H2AK118ub1 substrates; the association requires the positively charged C-terminal tail of caly, probably due to direct binding of DNA. Interacts (via ULD domain) with Asx (via DEUBAD domain); the interaction produces a stable heterodimer with a composite binding site for ubiquitin. Homodimerizes (via coiled-coil hinge-region between the UCH and ULD domains) to mediate assembly of 2 copies of the caly-Asx heterodimer into a bisymmetric tetramer; dimerization enhances PR-DUB association with nucleosomes.</text>
</comment>
<feature type="region of interest" description="Disordered" evidence="14">
    <location>
        <begin position="512"/>
        <end position="548"/>
    </location>
</feature>
<feature type="region of interest" description="Disordered" evidence="14">
    <location>
        <begin position="393"/>
        <end position="425"/>
    </location>
</feature>
<dbReference type="PROSITE" id="PS52049">
    <property type="entry name" value="ULD"/>
    <property type="match status" value="1"/>
</dbReference>
<dbReference type="GO" id="GO:0005737">
    <property type="term" value="C:cytoplasm"/>
    <property type="evidence" value="ECO:0007669"/>
    <property type="project" value="TreeGrafter"/>
</dbReference>
<feature type="active site" description="Proton donor" evidence="12">
    <location>
        <position position="176"/>
    </location>
</feature>
<evidence type="ECO:0000256" key="1">
    <source>
        <dbReference type="ARBA" id="ARBA00000707"/>
    </source>
</evidence>
<feature type="active site" description="Nucleophile" evidence="12">
    <location>
        <position position="97"/>
    </location>
</feature>
<proteinExistence type="inferred from homology"/>
<feature type="compositionally biased region" description="Basic residues" evidence="14">
    <location>
        <begin position="526"/>
        <end position="548"/>
    </location>
</feature>
<gene>
    <name evidence="16" type="ORF">DIABBA_LOCUS8479</name>
</gene>
<keyword evidence="8" id="KW-0156">Chromatin regulator</keyword>
<evidence type="ECO:0000256" key="6">
    <source>
        <dbReference type="ARBA" id="ARBA00022801"/>
    </source>
</evidence>
<accession>A0A9N9T4D4</accession>
<keyword evidence="9" id="KW-0539">Nucleus</keyword>
<reference evidence="16" key="1">
    <citation type="submission" date="2022-01" db="EMBL/GenBank/DDBJ databases">
        <authorList>
            <person name="King R."/>
        </authorList>
    </citation>
    <scope>NUCLEOTIDE SEQUENCE</scope>
</reference>
<feature type="site" description="Important for enzyme activity" evidence="12">
    <location>
        <position position="191"/>
    </location>
</feature>
<evidence type="ECO:0000256" key="11">
    <source>
        <dbReference type="ARBA" id="ARBA00049710"/>
    </source>
</evidence>
<dbReference type="SUPFAM" id="SSF54001">
    <property type="entry name" value="Cysteine proteinases"/>
    <property type="match status" value="1"/>
</dbReference>
<evidence type="ECO:0000256" key="7">
    <source>
        <dbReference type="ARBA" id="ARBA00022807"/>
    </source>
</evidence>
<feature type="compositionally biased region" description="Polar residues" evidence="14">
    <location>
        <begin position="288"/>
        <end position="299"/>
    </location>
</feature>
<dbReference type="AlphaFoldDB" id="A0A9N9T4D4"/>
<feature type="site" description="Transition state stabilizer" evidence="12">
    <location>
        <position position="91"/>
    </location>
</feature>
<dbReference type="FunFam" id="3.40.532.10:FF:000002">
    <property type="entry name" value="Ubiquitin carboxyl-terminal hydrolase"/>
    <property type="match status" value="1"/>
</dbReference>
<organism evidence="16 17">
    <name type="scientific">Diabrotica balteata</name>
    <name type="common">Banded cucumber beetle</name>
    <dbReference type="NCBI Taxonomy" id="107213"/>
    <lineage>
        <taxon>Eukaryota</taxon>
        <taxon>Metazoa</taxon>
        <taxon>Ecdysozoa</taxon>
        <taxon>Arthropoda</taxon>
        <taxon>Hexapoda</taxon>
        <taxon>Insecta</taxon>
        <taxon>Pterygota</taxon>
        <taxon>Neoptera</taxon>
        <taxon>Endopterygota</taxon>
        <taxon>Coleoptera</taxon>
        <taxon>Polyphaga</taxon>
        <taxon>Cucujiformia</taxon>
        <taxon>Chrysomeloidea</taxon>
        <taxon>Chrysomelidae</taxon>
        <taxon>Galerucinae</taxon>
        <taxon>Diabroticina</taxon>
        <taxon>Diabroticites</taxon>
        <taxon>Diabrotica</taxon>
    </lineage>
</organism>
<evidence type="ECO:0000256" key="4">
    <source>
        <dbReference type="ARBA" id="ARBA00022670"/>
    </source>
</evidence>
<dbReference type="InterPro" id="IPR038765">
    <property type="entry name" value="Papain-like_cys_pep_sf"/>
</dbReference>
<keyword evidence="4 12" id="KW-0645">Protease</keyword>
<evidence type="ECO:0000256" key="10">
    <source>
        <dbReference type="ARBA" id="ARBA00046227"/>
    </source>
</evidence>
<evidence type="ECO:0000256" key="5">
    <source>
        <dbReference type="ARBA" id="ARBA00022786"/>
    </source>
</evidence>
<name>A0A9N9T4D4_DIABA</name>
<evidence type="ECO:0000256" key="3">
    <source>
        <dbReference type="ARBA" id="ARBA00007182"/>
    </source>
</evidence>
<dbReference type="InterPro" id="IPR036959">
    <property type="entry name" value="Peptidase_C12_UCH_sf"/>
</dbReference>
<dbReference type="Pfam" id="PF18031">
    <property type="entry name" value="UCH_C"/>
    <property type="match status" value="1"/>
</dbReference>
<dbReference type="Gene3D" id="1.20.58.860">
    <property type="match status" value="1"/>
</dbReference>
<dbReference type="GO" id="GO:0004843">
    <property type="term" value="F:cysteine-type deubiquitinase activity"/>
    <property type="evidence" value="ECO:0007669"/>
    <property type="project" value="UniProtKB-UniRule"/>
</dbReference>
<dbReference type="PROSITE" id="PS52048">
    <property type="entry name" value="UCH_DOMAIN"/>
    <property type="match status" value="1"/>
</dbReference>
<evidence type="ECO:0000313" key="16">
    <source>
        <dbReference type="EMBL" id="CAG9835264.1"/>
    </source>
</evidence>
<evidence type="ECO:0000259" key="15">
    <source>
        <dbReference type="PROSITE" id="PS52048"/>
    </source>
</evidence>
<keyword evidence="5 12" id="KW-0833">Ubl conjugation pathway</keyword>
<dbReference type="PANTHER" id="PTHR10589:SF28">
    <property type="entry name" value="UBIQUITIN CARBOXYL-TERMINAL HYDROLASE BAP1"/>
    <property type="match status" value="1"/>
</dbReference>
<comment type="catalytic activity">
    <reaction evidence="1 12 13">
        <text>Thiol-dependent hydrolysis of ester, thioester, amide, peptide and isopeptide bonds formed by the C-terminal Gly of ubiquitin (a 76-residue protein attached to proteins as an intracellular targeting signal).</text>
        <dbReference type="EC" id="3.4.19.12"/>
    </reaction>
</comment>
<comment type="subcellular location">
    <subcellularLocation>
        <location evidence="2">Nucleus</location>
    </subcellularLocation>
</comment>
<dbReference type="PRINTS" id="PR00707">
    <property type="entry name" value="UBCTHYDRLASE"/>
</dbReference>
<sequence length="548" mass="61530">MPVDIKELTEGWLELESDPGLFTLLLEDFGVKGVQVEEIYDLNKPLDSPVYGFIFLFRWVEERRSRRKVVEQNETFVKDEDIVNNIFFAQQMVPNSCATHALISILLNCPTIHLGETLIRLKAHTQGMSPDNKGWAIGNTPELACAHNSHAMPQAKRRLEKGSGVSTGRFTGEAFHFVSFVPIGGRLFELDGLKPFPIDHGPCNDMEWTDKFRSVITDRLGITADEYNEIRFNLMAVVPDRRLAIQHKLKMLRTNKQIVLDALQHLVKIKDKGGGTKLENQGEHVKISISNSAEEQSTEASKEGHSEDESRNSKPEIVSATSKVTLCPLDYATPLTIQTSPAPSTSGTDTPSDIGSAFNSPTQTWNWANSAGGQNSPTSKDLKRFVVLRMAEQEDKERTISRSNSENTERKSSGGHARVHTSDGDPVVAEKKNQELLEPHTFAPKDLLALLRNLENEICMCEMSLKDENDKQNKYKVDDSRRTHNYDEFICTFLSMLAEQGKLADLVEQNLVLPKRPNNSTPVPKPTKKKKDGGKRKKKGRSKVKKRR</sequence>
<evidence type="ECO:0000256" key="8">
    <source>
        <dbReference type="ARBA" id="ARBA00022853"/>
    </source>
</evidence>
<evidence type="ECO:0000256" key="13">
    <source>
        <dbReference type="RuleBase" id="RU361215"/>
    </source>
</evidence>
<keyword evidence="17" id="KW-1185">Reference proteome</keyword>
<feature type="region of interest" description="Disordered" evidence="14">
    <location>
        <begin position="335"/>
        <end position="381"/>
    </location>
</feature>
<protein>
    <recommendedName>
        <fullName evidence="13">Ubiquitin carboxyl-terminal hydrolase</fullName>
        <ecNumber evidence="13">3.4.19.12</ecNumber>
    </recommendedName>
</protein>
<evidence type="ECO:0000256" key="14">
    <source>
        <dbReference type="SAM" id="MobiDB-lite"/>
    </source>
</evidence>
<dbReference type="Proteomes" id="UP001153709">
    <property type="component" value="Chromosome 5"/>
</dbReference>
<dbReference type="EMBL" id="OU898280">
    <property type="protein sequence ID" value="CAG9835264.1"/>
    <property type="molecule type" value="Genomic_DNA"/>
</dbReference>
<dbReference type="Pfam" id="PF01088">
    <property type="entry name" value="Peptidase_C12"/>
    <property type="match status" value="1"/>
</dbReference>
<dbReference type="PANTHER" id="PTHR10589">
    <property type="entry name" value="UBIQUITIN CARBOXYL-TERMINAL HYDROLASE"/>
    <property type="match status" value="1"/>
</dbReference>
<feature type="compositionally biased region" description="Basic and acidic residues" evidence="14">
    <location>
        <begin position="300"/>
        <end position="314"/>
    </location>
</feature>
<dbReference type="GO" id="GO:0016579">
    <property type="term" value="P:protein deubiquitination"/>
    <property type="evidence" value="ECO:0007669"/>
    <property type="project" value="TreeGrafter"/>
</dbReference>
<dbReference type="FunFam" id="1.20.58.860:FF:000006">
    <property type="entry name" value="Ubiquitin carboxyl-terminal hydrolase"/>
    <property type="match status" value="1"/>
</dbReference>
<evidence type="ECO:0000256" key="12">
    <source>
        <dbReference type="PROSITE-ProRule" id="PRU01393"/>
    </source>
</evidence>
<dbReference type="GO" id="GO:0006325">
    <property type="term" value="P:chromatin organization"/>
    <property type="evidence" value="ECO:0007669"/>
    <property type="project" value="UniProtKB-KW"/>
</dbReference>
<dbReference type="CDD" id="cd09617">
    <property type="entry name" value="Peptidase_C12_UCH37_BAP1"/>
    <property type="match status" value="1"/>
</dbReference>
<dbReference type="EC" id="3.4.19.12" evidence="13"/>
<dbReference type="InterPro" id="IPR001578">
    <property type="entry name" value="Peptidase_C12_UCH"/>
</dbReference>
<feature type="region of interest" description="Disordered" evidence="14">
    <location>
        <begin position="288"/>
        <end position="318"/>
    </location>
</feature>
<dbReference type="Gene3D" id="3.40.532.10">
    <property type="entry name" value="Peptidase C12, ubiquitin carboxyl-terminal hydrolase"/>
    <property type="match status" value="1"/>
</dbReference>
<dbReference type="GO" id="GO:0006511">
    <property type="term" value="P:ubiquitin-dependent protein catabolic process"/>
    <property type="evidence" value="ECO:0007669"/>
    <property type="project" value="UniProtKB-UniRule"/>
</dbReference>
<evidence type="ECO:0000256" key="2">
    <source>
        <dbReference type="ARBA" id="ARBA00004123"/>
    </source>
</evidence>
<feature type="compositionally biased region" description="Polar residues" evidence="14">
    <location>
        <begin position="335"/>
        <end position="379"/>
    </location>
</feature>
<evidence type="ECO:0000256" key="9">
    <source>
        <dbReference type="ARBA" id="ARBA00023242"/>
    </source>
</evidence>
<comment type="function">
    <text evidence="10">Catalytic component of the polycomb repressive deubiquitinase (PR-DUB) complex, a complex that specifically mediates deubiquitination of histone H2A monoubiquitinated at 'Lys-119' (H2AK118ub1). Mediates bisymmetric organization of the PR-DUB complex and is involved in association with nucleosomes to mediate deubiquitination. Does not deubiquitinate monoubiquitinated histone H2B. Required to maintain the transcriptionally repressive state of homeotic genes throughout development. The PR-DUB complex has weak or no activity toward 'Lys-48'- and 'Lys-63'-linked polyubiquitin chains. Polycomb group (PcG) protein.</text>
</comment>
<dbReference type="GO" id="GO:0005634">
    <property type="term" value="C:nucleus"/>
    <property type="evidence" value="ECO:0007669"/>
    <property type="project" value="UniProtKB-SubCell"/>
</dbReference>
<feature type="domain" description="UCH catalytic" evidence="15">
    <location>
        <begin position="11"/>
        <end position="239"/>
    </location>
</feature>
<keyword evidence="7 12" id="KW-0788">Thiol protease</keyword>
<dbReference type="OrthoDB" id="1924260at2759"/>